<gene>
    <name evidence="2" type="ORF">B0H17DRAFT_4510</name>
</gene>
<evidence type="ECO:0000256" key="1">
    <source>
        <dbReference type="SAM" id="MobiDB-lite"/>
    </source>
</evidence>
<name>A0AAD7H2I6_MYCRO</name>
<dbReference type="AlphaFoldDB" id="A0AAD7H2I6"/>
<sequence length="351" mass="38047">MCRISGVELGVEYAGTSTSGGASGGEDAPRPSSARRRRSWRSWGCRRRDGLRSARPCAPPCEERHPLQSRRRDPRRYRRSASASHGVLPRARHGGRRRGSSGPRRRSAAKLPARAPAWRTTRAGEADPIPCLRACICHESSPVSAVSHRILGYLASRTHLRARLIRVFVPAFVRGHAMSGAAQGISAYGAVCERDGPTCEMHRAPRGGGVRAWGGATSRSEAGSARRRRAVGASREAQHLYACPYLRSTLPHPHPAAAARGGRQRSASLDGRGVVCIPARRRRFGRRRQTARARQTLGAAGVYVSRLRARSRLRRSSSRSVDACGVGVADGGHPEPQNGAAARVRRRSRVS</sequence>
<feature type="compositionally biased region" description="Low complexity" evidence="1">
    <location>
        <begin position="318"/>
        <end position="327"/>
    </location>
</feature>
<feature type="compositionally biased region" description="Low complexity" evidence="1">
    <location>
        <begin position="214"/>
        <end position="223"/>
    </location>
</feature>
<feature type="region of interest" description="Disordered" evidence="1">
    <location>
        <begin position="314"/>
        <end position="351"/>
    </location>
</feature>
<accession>A0AAD7H2I6</accession>
<evidence type="ECO:0000313" key="2">
    <source>
        <dbReference type="EMBL" id="KAJ7710679.1"/>
    </source>
</evidence>
<dbReference type="EMBL" id="JARKIE010000001">
    <property type="protein sequence ID" value="KAJ7710679.1"/>
    <property type="molecule type" value="Genomic_DNA"/>
</dbReference>
<evidence type="ECO:0000313" key="3">
    <source>
        <dbReference type="Proteomes" id="UP001221757"/>
    </source>
</evidence>
<reference evidence="2" key="1">
    <citation type="submission" date="2023-03" db="EMBL/GenBank/DDBJ databases">
        <title>Massive genome expansion in bonnet fungi (Mycena s.s.) driven by repeated elements and novel gene families across ecological guilds.</title>
        <authorList>
            <consortium name="Lawrence Berkeley National Laboratory"/>
            <person name="Harder C.B."/>
            <person name="Miyauchi S."/>
            <person name="Viragh M."/>
            <person name="Kuo A."/>
            <person name="Thoen E."/>
            <person name="Andreopoulos B."/>
            <person name="Lu D."/>
            <person name="Skrede I."/>
            <person name="Drula E."/>
            <person name="Henrissat B."/>
            <person name="Morin E."/>
            <person name="Kohler A."/>
            <person name="Barry K."/>
            <person name="LaButti K."/>
            <person name="Morin E."/>
            <person name="Salamov A."/>
            <person name="Lipzen A."/>
            <person name="Mereny Z."/>
            <person name="Hegedus B."/>
            <person name="Baldrian P."/>
            <person name="Stursova M."/>
            <person name="Weitz H."/>
            <person name="Taylor A."/>
            <person name="Grigoriev I.V."/>
            <person name="Nagy L.G."/>
            <person name="Martin F."/>
            <person name="Kauserud H."/>
        </authorList>
    </citation>
    <scope>NUCLEOTIDE SEQUENCE</scope>
    <source>
        <strain evidence="2">CBHHK067</strain>
    </source>
</reference>
<organism evidence="2 3">
    <name type="scientific">Mycena rosella</name>
    <name type="common">Pink bonnet</name>
    <name type="synonym">Agaricus rosellus</name>
    <dbReference type="NCBI Taxonomy" id="1033263"/>
    <lineage>
        <taxon>Eukaryota</taxon>
        <taxon>Fungi</taxon>
        <taxon>Dikarya</taxon>
        <taxon>Basidiomycota</taxon>
        <taxon>Agaricomycotina</taxon>
        <taxon>Agaricomycetes</taxon>
        <taxon>Agaricomycetidae</taxon>
        <taxon>Agaricales</taxon>
        <taxon>Marasmiineae</taxon>
        <taxon>Mycenaceae</taxon>
        <taxon>Mycena</taxon>
    </lineage>
</organism>
<comment type="caution">
    <text evidence="2">The sequence shown here is derived from an EMBL/GenBank/DDBJ whole genome shotgun (WGS) entry which is preliminary data.</text>
</comment>
<feature type="compositionally biased region" description="Basic residues" evidence="1">
    <location>
        <begin position="90"/>
        <end position="108"/>
    </location>
</feature>
<protein>
    <submittedName>
        <fullName evidence="2">Uncharacterized protein</fullName>
    </submittedName>
</protein>
<feature type="region of interest" description="Disordered" evidence="1">
    <location>
        <begin position="14"/>
        <end position="120"/>
    </location>
</feature>
<feature type="region of interest" description="Disordered" evidence="1">
    <location>
        <begin position="210"/>
        <end position="229"/>
    </location>
</feature>
<proteinExistence type="predicted"/>
<feature type="compositionally biased region" description="Basic residues" evidence="1">
    <location>
        <begin position="67"/>
        <end position="79"/>
    </location>
</feature>
<keyword evidence="3" id="KW-1185">Reference proteome</keyword>
<dbReference type="Proteomes" id="UP001221757">
    <property type="component" value="Unassembled WGS sequence"/>
</dbReference>